<dbReference type="Pfam" id="PF03640">
    <property type="entry name" value="Lipoprotein_15"/>
    <property type="match status" value="2"/>
</dbReference>
<organism evidence="3 4">
    <name type="scientific">Actinacidiphila epipremni</name>
    <dbReference type="NCBI Taxonomy" id="2053013"/>
    <lineage>
        <taxon>Bacteria</taxon>
        <taxon>Bacillati</taxon>
        <taxon>Actinomycetota</taxon>
        <taxon>Actinomycetes</taxon>
        <taxon>Kitasatosporales</taxon>
        <taxon>Streptomycetaceae</taxon>
        <taxon>Actinacidiphila</taxon>
    </lineage>
</organism>
<sequence>MKHHVKAAAVAGAAILAAAVSGCSGSGNSSGGGSTHADASTAARSAEQAAQAQTTAPATVTTMNVSPFGKILVNDKNLSLYLFQADKSTTSTCTGACAKLWPPLLVNGTPTVAGGVDQKKLGTSKRSDGGTQVTYDGHPLYRFAADTSPGNVRGQGLNNFGAKWYVLGTDGKAITKSASSSSSAPPSGNGY</sequence>
<keyword evidence="2" id="KW-0732">Signal</keyword>
<dbReference type="PROSITE" id="PS51257">
    <property type="entry name" value="PROKAR_LIPOPROTEIN"/>
    <property type="match status" value="1"/>
</dbReference>
<evidence type="ECO:0000256" key="2">
    <source>
        <dbReference type="SAM" id="SignalP"/>
    </source>
</evidence>
<name>A0ABX0ZMS4_9ACTN</name>
<proteinExistence type="predicted"/>
<reference evidence="3 4" key="1">
    <citation type="submission" date="2020-03" db="EMBL/GenBank/DDBJ databases">
        <title>WGS of actinomycetes isolated from Thailand.</title>
        <authorList>
            <person name="Thawai C."/>
        </authorList>
    </citation>
    <scope>NUCLEOTIDE SEQUENCE [LARGE SCALE GENOMIC DNA]</scope>
    <source>
        <strain evidence="3 4">PRB2-1</strain>
    </source>
</reference>
<feature type="chain" id="PRO_5045971485" description="Lipoprotein with Yx(FWY)xxD motif" evidence="2">
    <location>
        <begin position="23"/>
        <end position="191"/>
    </location>
</feature>
<evidence type="ECO:0000256" key="1">
    <source>
        <dbReference type="SAM" id="MobiDB-lite"/>
    </source>
</evidence>
<evidence type="ECO:0000313" key="4">
    <source>
        <dbReference type="Proteomes" id="UP000734511"/>
    </source>
</evidence>
<feature type="signal peptide" evidence="2">
    <location>
        <begin position="1"/>
        <end position="22"/>
    </location>
</feature>
<feature type="compositionally biased region" description="Low complexity" evidence="1">
    <location>
        <begin position="35"/>
        <end position="57"/>
    </location>
</feature>
<gene>
    <name evidence="3" type="ORF">HCN08_14305</name>
</gene>
<evidence type="ECO:0008006" key="5">
    <source>
        <dbReference type="Google" id="ProtNLM"/>
    </source>
</evidence>
<dbReference type="PANTHER" id="PTHR39335">
    <property type="entry name" value="BLL4220 PROTEIN"/>
    <property type="match status" value="1"/>
</dbReference>
<keyword evidence="4" id="KW-1185">Reference proteome</keyword>
<dbReference type="PANTHER" id="PTHR39335:SF1">
    <property type="entry name" value="BLL4220 PROTEIN"/>
    <property type="match status" value="1"/>
</dbReference>
<accession>A0ABX0ZMS4</accession>
<dbReference type="InterPro" id="IPR005297">
    <property type="entry name" value="Lipoprotein_repeat"/>
</dbReference>
<dbReference type="Proteomes" id="UP000734511">
    <property type="component" value="Unassembled WGS sequence"/>
</dbReference>
<feature type="region of interest" description="Disordered" evidence="1">
    <location>
        <begin position="27"/>
        <end position="57"/>
    </location>
</feature>
<dbReference type="EMBL" id="JAATEJ010000009">
    <property type="protein sequence ID" value="NJP44556.1"/>
    <property type="molecule type" value="Genomic_DNA"/>
</dbReference>
<comment type="caution">
    <text evidence="3">The sequence shown here is derived from an EMBL/GenBank/DDBJ whole genome shotgun (WGS) entry which is preliminary data.</text>
</comment>
<evidence type="ECO:0000313" key="3">
    <source>
        <dbReference type="EMBL" id="NJP44556.1"/>
    </source>
</evidence>
<protein>
    <recommendedName>
        <fullName evidence="5">Lipoprotein with Yx(FWY)xxD motif</fullName>
    </recommendedName>
</protein>